<accession>A0A6M9PSL3</accession>
<keyword evidence="1" id="KW-0472">Membrane</keyword>
<feature type="transmembrane region" description="Helical" evidence="1">
    <location>
        <begin position="50"/>
        <end position="70"/>
    </location>
</feature>
<dbReference type="KEGG" id="pani:DCO16_01535"/>
<keyword evidence="3" id="KW-1185">Reference proteome</keyword>
<organism evidence="2 3">
    <name type="scientific">Polynucleobacter antarcticus</name>
    <dbReference type="NCBI Taxonomy" id="1743162"/>
    <lineage>
        <taxon>Bacteria</taxon>
        <taxon>Pseudomonadati</taxon>
        <taxon>Pseudomonadota</taxon>
        <taxon>Betaproteobacteria</taxon>
        <taxon>Burkholderiales</taxon>
        <taxon>Burkholderiaceae</taxon>
        <taxon>Polynucleobacter</taxon>
    </lineage>
</organism>
<protein>
    <submittedName>
        <fullName evidence="2">Uncharacterized protein</fullName>
    </submittedName>
</protein>
<dbReference type="EMBL" id="CP028941">
    <property type="protein sequence ID" value="QKM61877.1"/>
    <property type="molecule type" value="Genomic_DNA"/>
</dbReference>
<feature type="transmembrane region" description="Helical" evidence="1">
    <location>
        <begin position="20"/>
        <end position="38"/>
    </location>
</feature>
<dbReference type="Proteomes" id="UP000500806">
    <property type="component" value="Chromosome"/>
</dbReference>
<dbReference type="AlphaFoldDB" id="A0A6M9PSL3"/>
<name>A0A6M9PSL3_9BURK</name>
<keyword evidence="1" id="KW-1133">Transmembrane helix</keyword>
<reference evidence="2 3" key="1">
    <citation type="submission" date="2018-04" db="EMBL/GenBank/DDBJ databases">
        <title>Polynucleobacter sp. LimPoW16 genome.</title>
        <authorList>
            <person name="Hahn M.W."/>
        </authorList>
    </citation>
    <scope>NUCLEOTIDE SEQUENCE [LARGE SCALE GENOMIC DNA]</scope>
    <source>
        <strain evidence="2 3">LimPoW16</strain>
    </source>
</reference>
<evidence type="ECO:0000313" key="2">
    <source>
        <dbReference type="EMBL" id="QKM61877.1"/>
    </source>
</evidence>
<sequence length="71" mass="8383">MDCFAKFVAREQNETHIDPYFIVLAVLPLFFIGSLILIQSPLEFVPPLKNTFGDFSFILYYIMYKFSFIYV</sequence>
<proteinExistence type="predicted"/>
<keyword evidence="1" id="KW-0812">Transmembrane</keyword>
<evidence type="ECO:0000256" key="1">
    <source>
        <dbReference type="SAM" id="Phobius"/>
    </source>
</evidence>
<gene>
    <name evidence="2" type="ORF">DCO16_01535</name>
</gene>
<evidence type="ECO:0000313" key="3">
    <source>
        <dbReference type="Proteomes" id="UP000500806"/>
    </source>
</evidence>